<evidence type="ECO:0000256" key="1">
    <source>
        <dbReference type="SAM" id="MobiDB-lite"/>
    </source>
</evidence>
<protein>
    <submittedName>
        <fullName evidence="3">Uncharacterized protein</fullName>
    </submittedName>
</protein>
<feature type="compositionally biased region" description="Acidic residues" evidence="1">
    <location>
        <begin position="90"/>
        <end position="116"/>
    </location>
</feature>
<gene>
    <name evidence="3" type="ORF">EVAR_85361_1</name>
</gene>
<accession>A0A4C1WRP6</accession>
<sequence>MNILAITIPVLFFIASLRSTKVCESPEVIATLGHVQFQRSHQCVAGLSGKNRISNGEGNGLKEAEMGYWRRVIGGGDVDGVAGVRHNSDITDEEMETDEDDRDVISEDFSDASDED</sequence>
<dbReference type="EMBL" id="BGZK01000638">
    <property type="protein sequence ID" value="GBP54058.1"/>
    <property type="molecule type" value="Genomic_DNA"/>
</dbReference>
<dbReference type="Proteomes" id="UP000299102">
    <property type="component" value="Unassembled WGS sequence"/>
</dbReference>
<feature type="signal peptide" evidence="2">
    <location>
        <begin position="1"/>
        <end position="19"/>
    </location>
</feature>
<dbReference type="AlphaFoldDB" id="A0A4C1WRP6"/>
<feature type="region of interest" description="Disordered" evidence="1">
    <location>
        <begin position="83"/>
        <end position="116"/>
    </location>
</feature>
<feature type="chain" id="PRO_5020039677" evidence="2">
    <location>
        <begin position="20"/>
        <end position="116"/>
    </location>
</feature>
<evidence type="ECO:0000313" key="3">
    <source>
        <dbReference type="EMBL" id="GBP54058.1"/>
    </source>
</evidence>
<evidence type="ECO:0000313" key="4">
    <source>
        <dbReference type="Proteomes" id="UP000299102"/>
    </source>
</evidence>
<organism evidence="3 4">
    <name type="scientific">Eumeta variegata</name>
    <name type="common">Bagworm moth</name>
    <name type="synonym">Eumeta japonica</name>
    <dbReference type="NCBI Taxonomy" id="151549"/>
    <lineage>
        <taxon>Eukaryota</taxon>
        <taxon>Metazoa</taxon>
        <taxon>Ecdysozoa</taxon>
        <taxon>Arthropoda</taxon>
        <taxon>Hexapoda</taxon>
        <taxon>Insecta</taxon>
        <taxon>Pterygota</taxon>
        <taxon>Neoptera</taxon>
        <taxon>Endopterygota</taxon>
        <taxon>Lepidoptera</taxon>
        <taxon>Glossata</taxon>
        <taxon>Ditrysia</taxon>
        <taxon>Tineoidea</taxon>
        <taxon>Psychidae</taxon>
        <taxon>Oiketicinae</taxon>
        <taxon>Eumeta</taxon>
    </lineage>
</organism>
<keyword evidence="4" id="KW-1185">Reference proteome</keyword>
<reference evidence="3 4" key="1">
    <citation type="journal article" date="2019" name="Commun. Biol.">
        <title>The bagworm genome reveals a unique fibroin gene that provides high tensile strength.</title>
        <authorList>
            <person name="Kono N."/>
            <person name="Nakamura H."/>
            <person name="Ohtoshi R."/>
            <person name="Tomita M."/>
            <person name="Numata K."/>
            <person name="Arakawa K."/>
        </authorList>
    </citation>
    <scope>NUCLEOTIDE SEQUENCE [LARGE SCALE GENOMIC DNA]</scope>
</reference>
<name>A0A4C1WRP6_EUMVA</name>
<keyword evidence="2" id="KW-0732">Signal</keyword>
<comment type="caution">
    <text evidence="3">The sequence shown here is derived from an EMBL/GenBank/DDBJ whole genome shotgun (WGS) entry which is preliminary data.</text>
</comment>
<evidence type="ECO:0000256" key="2">
    <source>
        <dbReference type="SAM" id="SignalP"/>
    </source>
</evidence>
<proteinExistence type="predicted"/>